<dbReference type="EMBL" id="CAJMWQ010000953">
    <property type="protein sequence ID" value="CAE6404392.1"/>
    <property type="molecule type" value="Genomic_DNA"/>
</dbReference>
<dbReference type="PANTHER" id="PTHR15460:SF3">
    <property type="entry name" value="PEROXISOMAL MEMBRANE PROTEIN 4"/>
    <property type="match status" value="1"/>
</dbReference>
<dbReference type="AlphaFoldDB" id="A0A8H3A3N8"/>
<comment type="caution">
    <text evidence="2">The sequence shown here is derived from an EMBL/GenBank/DDBJ whole genome shotgun (WGS) entry which is preliminary data.</text>
</comment>
<feature type="compositionally biased region" description="Basic and acidic residues" evidence="1">
    <location>
        <begin position="211"/>
        <end position="221"/>
    </location>
</feature>
<feature type="region of interest" description="Disordered" evidence="1">
    <location>
        <begin position="209"/>
        <end position="248"/>
    </location>
</feature>
<dbReference type="Pfam" id="PF02466">
    <property type="entry name" value="Tim17"/>
    <property type="match status" value="1"/>
</dbReference>
<evidence type="ECO:0000256" key="1">
    <source>
        <dbReference type="SAM" id="MobiDB-lite"/>
    </source>
</evidence>
<evidence type="ECO:0000313" key="2">
    <source>
        <dbReference type="EMBL" id="CAE6404392.1"/>
    </source>
</evidence>
<dbReference type="Proteomes" id="UP000663826">
    <property type="component" value="Unassembled WGS sequence"/>
</dbReference>
<evidence type="ECO:0000313" key="3">
    <source>
        <dbReference type="Proteomes" id="UP000663826"/>
    </source>
</evidence>
<dbReference type="InterPro" id="IPR019531">
    <property type="entry name" value="Pmp4"/>
</dbReference>
<organism evidence="2 3">
    <name type="scientific">Rhizoctonia solani</name>
    <dbReference type="NCBI Taxonomy" id="456999"/>
    <lineage>
        <taxon>Eukaryota</taxon>
        <taxon>Fungi</taxon>
        <taxon>Dikarya</taxon>
        <taxon>Basidiomycota</taxon>
        <taxon>Agaricomycotina</taxon>
        <taxon>Agaricomycetes</taxon>
        <taxon>Cantharellales</taxon>
        <taxon>Ceratobasidiaceae</taxon>
        <taxon>Rhizoctonia</taxon>
    </lineage>
</organism>
<feature type="compositionally biased region" description="Polar residues" evidence="1">
    <location>
        <begin position="227"/>
        <end position="238"/>
    </location>
</feature>
<evidence type="ECO:0008006" key="4">
    <source>
        <dbReference type="Google" id="ProtNLM"/>
    </source>
</evidence>
<proteinExistence type="predicted"/>
<reference evidence="2" key="1">
    <citation type="submission" date="2021-01" db="EMBL/GenBank/DDBJ databases">
        <authorList>
            <person name="Kaushik A."/>
        </authorList>
    </citation>
    <scope>NUCLEOTIDE SEQUENCE</scope>
    <source>
        <strain evidence="2">AG1-1B</strain>
    </source>
</reference>
<dbReference type="GO" id="GO:0005778">
    <property type="term" value="C:peroxisomal membrane"/>
    <property type="evidence" value="ECO:0007669"/>
    <property type="project" value="TreeGrafter"/>
</dbReference>
<gene>
    <name evidence="2" type="ORF">RDB_LOCUS32963</name>
</gene>
<accession>A0A8H3A3N8</accession>
<dbReference type="PANTHER" id="PTHR15460">
    <property type="entry name" value="PEROXISOMAL MEMBRANE PROTEIN 4"/>
    <property type="match status" value="1"/>
</dbReference>
<protein>
    <recommendedName>
        <fullName evidence="4">Peroxisomal membrane protein 4</fullName>
    </recommendedName>
</protein>
<feature type="region of interest" description="Disordered" evidence="1">
    <location>
        <begin position="142"/>
        <end position="173"/>
    </location>
</feature>
<feature type="compositionally biased region" description="Pro residues" evidence="1">
    <location>
        <begin position="144"/>
        <end position="161"/>
    </location>
</feature>
<name>A0A8H3A3N8_9AGAM</name>
<sequence length="542" mass="60027">MTHAQPPEQKSHSTSLPTSPDRPLGVGGRRYASRNWSDNDIRQPRTRFLYASPRGSVGSSADILLTPIRGSTALSDEDFVFLPNRDEIIQTQNELAETPGSPVQNVLNAPNSEMRPHPVLLEPIVIEPTYTSQPELIPLEFKPLPAPPRLEPLSHPAPEPEPGPEPEDPSTPVARSFISETQTITNAVVEVNPKVHRESLVVLLAPGSKGSTRELPGDRGIEPISPITPQTPLQQSAPISVPTKSPSPPTKLLTVVTEIPSQQNIIPFPSNLESARTPTRDQRPYSIAITEAASTEPHHGAGVTWVISAYQTACGIMLLAIDCYRWLIRKGFRDDFQAIIRDPRFRDYLAILKGARNGFVYGVKIRFPHALLMAILFGRGDWSQRAKTIFKATKQHATNLAKFVTIYKTLLLIQRRANGGKEKSADSFFAGLIGGYLVFGDRTAINEQIVLYVCSRVVASFIPRAFPSPPHNPNGDVLIPARSVPPDSRIFSVFAAVSWGAVMWLFKYRPETLQPGMANSMQYLYRDSEAWNNLKTLLWHNK</sequence>
<feature type="region of interest" description="Disordered" evidence="1">
    <location>
        <begin position="1"/>
        <end position="38"/>
    </location>
</feature>